<sequence>MTAGQLDHRVRQPEPSGHFRRAGTRVAAALDAVLCAAIRPVAGAFPGLARAHDSVIIKHRMRQSLGYRPDLRNPSTYNEKLGWRILHGATPLIRRTTDKVAVRGYVAEKGHADLLIPLLGVYEDVREIVWDDLPDSFVLKASHGCEMNIIVRDKSAVDRDAVLAEAGSWLRQDYYESSREWAYRGIPRRLLVEKLLLGADGKVPADFKFLVFHGRTAAVRVHLDRFGDHTVTFFGRDLEPLPVRQRYPVNVDYVPPPEVAGMVDIAEGLAADFDYARVDLYLVDGRVWFGEITHHDGNAQVWFQPVDFDRRLGELWHQDRSR</sequence>
<evidence type="ECO:0000313" key="1">
    <source>
        <dbReference type="EMBL" id="GGL91369.1"/>
    </source>
</evidence>
<organism evidence="1 2">
    <name type="scientific">Nakamurella endophytica</name>
    <dbReference type="NCBI Taxonomy" id="1748367"/>
    <lineage>
        <taxon>Bacteria</taxon>
        <taxon>Bacillati</taxon>
        <taxon>Actinomycetota</taxon>
        <taxon>Actinomycetes</taxon>
        <taxon>Nakamurellales</taxon>
        <taxon>Nakamurellaceae</taxon>
        <taxon>Nakamurella</taxon>
    </lineage>
</organism>
<evidence type="ECO:0000313" key="2">
    <source>
        <dbReference type="Proteomes" id="UP000655208"/>
    </source>
</evidence>
<dbReference type="Proteomes" id="UP000655208">
    <property type="component" value="Unassembled WGS sequence"/>
</dbReference>
<evidence type="ECO:0008006" key="3">
    <source>
        <dbReference type="Google" id="ProtNLM"/>
    </source>
</evidence>
<protein>
    <recommendedName>
        <fullName evidence="3">Glycosyl transferase</fullName>
    </recommendedName>
</protein>
<reference evidence="1" key="1">
    <citation type="journal article" date="2014" name="Int. J. Syst. Evol. Microbiol.">
        <title>Complete genome sequence of Corynebacterium casei LMG S-19264T (=DSM 44701T), isolated from a smear-ripened cheese.</title>
        <authorList>
            <consortium name="US DOE Joint Genome Institute (JGI-PGF)"/>
            <person name="Walter F."/>
            <person name="Albersmeier A."/>
            <person name="Kalinowski J."/>
            <person name="Ruckert C."/>
        </authorList>
    </citation>
    <scope>NUCLEOTIDE SEQUENCE</scope>
    <source>
        <strain evidence="1">CGMCC 4.7308</strain>
    </source>
</reference>
<dbReference type="Pfam" id="PF14305">
    <property type="entry name" value="ATPgrasp_TupA"/>
    <property type="match status" value="1"/>
</dbReference>
<gene>
    <name evidence="1" type="ORF">GCM10011594_08900</name>
</gene>
<name>A0A917WBG0_9ACTN</name>
<comment type="caution">
    <text evidence="1">The sequence shown here is derived from an EMBL/GenBank/DDBJ whole genome shotgun (WGS) entry which is preliminary data.</text>
</comment>
<proteinExistence type="predicted"/>
<dbReference type="RefSeq" id="WP_188940320.1">
    <property type="nucleotide sequence ID" value="NZ_BMNA01000002.1"/>
</dbReference>
<keyword evidence="2" id="KW-1185">Reference proteome</keyword>
<dbReference type="AlphaFoldDB" id="A0A917WBG0"/>
<reference evidence="1" key="2">
    <citation type="submission" date="2020-09" db="EMBL/GenBank/DDBJ databases">
        <authorList>
            <person name="Sun Q."/>
            <person name="Zhou Y."/>
        </authorList>
    </citation>
    <scope>NUCLEOTIDE SEQUENCE</scope>
    <source>
        <strain evidence="1">CGMCC 4.7308</strain>
    </source>
</reference>
<dbReference type="EMBL" id="BMNA01000002">
    <property type="protein sequence ID" value="GGL91369.1"/>
    <property type="molecule type" value="Genomic_DNA"/>
</dbReference>
<dbReference type="InterPro" id="IPR029465">
    <property type="entry name" value="ATPgrasp_TupA"/>
</dbReference>
<accession>A0A917WBG0</accession>